<reference evidence="2" key="1">
    <citation type="journal article" date="2014" name="Front. Microbiol.">
        <title>High frequency of phylogenetically diverse reductive dehalogenase-homologous genes in deep subseafloor sedimentary metagenomes.</title>
        <authorList>
            <person name="Kawai M."/>
            <person name="Futagami T."/>
            <person name="Toyoda A."/>
            <person name="Takaki Y."/>
            <person name="Nishi S."/>
            <person name="Hori S."/>
            <person name="Arai W."/>
            <person name="Tsubouchi T."/>
            <person name="Morono Y."/>
            <person name="Uchiyama I."/>
            <person name="Ito T."/>
            <person name="Fujiyama A."/>
            <person name="Inagaki F."/>
            <person name="Takami H."/>
        </authorList>
    </citation>
    <scope>NUCLEOTIDE SEQUENCE</scope>
    <source>
        <strain evidence="2">Expedition CK06-06</strain>
    </source>
</reference>
<dbReference type="EMBL" id="BART01033161">
    <property type="protein sequence ID" value="GAH17619.1"/>
    <property type="molecule type" value="Genomic_DNA"/>
</dbReference>
<comment type="caution">
    <text evidence="2">The sequence shown here is derived from an EMBL/GenBank/DDBJ whole genome shotgun (WGS) entry which is preliminary data.</text>
</comment>
<protein>
    <submittedName>
        <fullName evidence="2">Uncharacterized protein</fullName>
    </submittedName>
</protein>
<accession>X1EKG7</accession>
<name>X1EKG7_9ZZZZ</name>
<proteinExistence type="predicted"/>
<evidence type="ECO:0000313" key="2">
    <source>
        <dbReference type="EMBL" id="GAH17619.1"/>
    </source>
</evidence>
<feature type="region of interest" description="Disordered" evidence="1">
    <location>
        <begin position="1"/>
        <end position="36"/>
    </location>
</feature>
<sequence length="36" mass="3601">PSTGNPSMGRVPGAPDITGQKGDLTIGGYSSPRNSQ</sequence>
<gene>
    <name evidence="2" type="ORF">S01H4_57080</name>
</gene>
<feature type="non-terminal residue" evidence="2">
    <location>
        <position position="1"/>
    </location>
</feature>
<evidence type="ECO:0000256" key="1">
    <source>
        <dbReference type="SAM" id="MobiDB-lite"/>
    </source>
</evidence>
<organism evidence="2">
    <name type="scientific">marine sediment metagenome</name>
    <dbReference type="NCBI Taxonomy" id="412755"/>
    <lineage>
        <taxon>unclassified sequences</taxon>
        <taxon>metagenomes</taxon>
        <taxon>ecological metagenomes</taxon>
    </lineage>
</organism>
<dbReference type="AlphaFoldDB" id="X1EKG7"/>